<dbReference type="SUPFAM" id="SSF103473">
    <property type="entry name" value="MFS general substrate transporter"/>
    <property type="match status" value="1"/>
</dbReference>
<dbReference type="GO" id="GO:0012505">
    <property type="term" value="C:endomembrane system"/>
    <property type="evidence" value="ECO:0007669"/>
    <property type="project" value="UniProtKB-SubCell"/>
</dbReference>
<dbReference type="InterPro" id="IPR051788">
    <property type="entry name" value="MFS_Transporter"/>
</dbReference>
<feature type="transmembrane region" description="Helical" evidence="7">
    <location>
        <begin position="285"/>
        <end position="304"/>
    </location>
</feature>
<feature type="transmembrane region" description="Helical" evidence="7">
    <location>
        <begin position="109"/>
        <end position="131"/>
    </location>
</feature>
<evidence type="ECO:0000256" key="4">
    <source>
        <dbReference type="ARBA" id="ARBA00022692"/>
    </source>
</evidence>
<evidence type="ECO:0000256" key="5">
    <source>
        <dbReference type="ARBA" id="ARBA00022989"/>
    </source>
</evidence>
<feature type="transmembrane region" description="Helical" evidence="7">
    <location>
        <begin position="54"/>
        <end position="73"/>
    </location>
</feature>
<keyword evidence="4 7" id="KW-0812">Transmembrane</keyword>
<feature type="transmembrane region" description="Helical" evidence="7">
    <location>
        <begin position="366"/>
        <end position="391"/>
    </location>
</feature>
<proteinExistence type="inferred from homology"/>
<dbReference type="PANTHER" id="PTHR23514:SF3">
    <property type="entry name" value="BYPASS OF STOP CODON PROTEIN 6"/>
    <property type="match status" value="1"/>
</dbReference>
<keyword evidence="10" id="KW-1185">Reference proteome</keyword>
<feature type="transmembrane region" description="Helical" evidence="7">
    <location>
        <begin position="143"/>
        <end position="163"/>
    </location>
</feature>
<dbReference type="AlphaFoldDB" id="A0A0S6VTX4"/>
<feature type="transmembrane region" description="Helical" evidence="7">
    <location>
        <begin position="310"/>
        <end position="331"/>
    </location>
</feature>
<keyword evidence="6 7" id="KW-0472">Membrane</keyword>
<dbReference type="InterPro" id="IPR020846">
    <property type="entry name" value="MFS_dom"/>
</dbReference>
<dbReference type="EMBL" id="DF820456">
    <property type="protein sequence ID" value="GAK50903.1"/>
    <property type="molecule type" value="Genomic_DNA"/>
</dbReference>
<dbReference type="Gene3D" id="1.20.1250.20">
    <property type="entry name" value="MFS general substrate transporter like domains"/>
    <property type="match status" value="2"/>
</dbReference>
<protein>
    <submittedName>
        <fullName evidence="9">Major facilitator superfamily MFS_1</fullName>
    </submittedName>
</protein>
<accession>A0A0S6VTX4</accession>
<keyword evidence="5 7" id="KW-1133">Transmembrane helix</keyword>
<evidence type="ECO:0000256" key="3">
    <source>
        <dbReference type="ARBA" id="ARBA00022448"/>
    </source>
</evidence>
<evidence type="ECO:0000256" key="6">
    <source>
        <dbReference type="ARBA" id="ARBA00023136"/>
    </source>
</evidence>
<dbReference type="PANTHER" id="PTHR23514">
    <property type="entry name" value="BYPASS OF STOP CODON PROTEIN 6"/>
    <property type="match status" value="1"/>
</dbReference>
<gene>
    <name evidence="9" type="ORF">U14_02145</name>
</gene>
<feature type="transmembrane region" description="Helical" evidence="7">
    <location>
        <begin position="338"/>
        <end position="360"/>
    </location>
</feature>
<sequence length="399" mass="43137">MQSTLADSSQTMSAMTRRLITFGAFFGFFLFGFIDNLKGLTIPPLLEELKFTYAQGGTILFGAYIGFLVATLLTGPLSDIAGKKAIILTFCSFVIVGIVGYSFSSAYILLIAAMTLIGFGLGCIEVGGNLIIVDIYHEAKGRFLSLLGFFHGFGSMVAPIYSGRMLEAEFSWRQVYQYSLAPVIFLLLFFLFISYPHHKTAGENGFDIHAIRKSALTPDMLLFYAAIGLYVAAEIGIASWSGEFLQKTKAMSVGGSSRYLAIYFGMLTAGRLVGSFLVDRIGYMNSLFFASTASAVCVAVGIFGTNATLILIPSTGFFFSIIFPTIVAAVSDLHKENVGTLMGVLFAFAGAGGALGPWIIGLCNDWFGLQIGFSMNVLFCVLMAVTFLALLRIYKVKLT</sequence>
<name>A0A0S6VTX4_9BACT</name>
<dbReference type="PROSITE" id="PS50850">
    <property type="entry name" value="MFS"/>
    <property type="match status" value="1"/>
</dbReference>
<dbReference type="InterPro" id="IPR036259">
    <property type="entry name" value="MFS_trans_sf"/>
</dbReference>
<keyword evidence="3" id="KW-0813">Transport</keyword>
<evidence type="ECO:0000256" key="7">
    <source>
        <dbReference type="SAM" id="Phobius"/>
    </source>
</evidence>
<feature type="transmembrane region" description="Helical" evidence="7">
    <location>
        <begin position="175"/>
        <end position="195"/>
    </location>
</feature>
<evidence type="ECO:0000313" key="9">
    <source>
        <dbReference type="EMBL" id="GAK50903.1"/>
    </source>
</evidence>
<comment type="similarity">
    <text evidence="2">Belongs to the major facilitator superfamily.</text>
</comment>
<dbReference type="InterPro" id="IPR011701">
    <property type="entry name" value="MFS"/>
</dbReference>
<feature type="transmembrane region" description="Helical" evidence="7">
    <location>
        <begin position="85"/>
        <end position="103"/>
    </location>
</feature>
<evidence type="ECO:0000256" key="2">
    <source>
        <dbReference type="ARBA" id="ARBA00008335"/>
    </source>
</evidence>
<dbReference type="GO" id="GO:0022857">
    <property type="term" value="F:transmembrane transporter activity"/>
    <property type="evidence" value="ECO:0007669"/>
    <property type="project" value="InterPro"/>
</dbReference>
<feature type="transmembrane region" description="Helical" evidence="7">
    <location>
        <begin position="18"/>
        <end position="34"/>
    </location>
</feature>
<organism evidence="9">
    <name type="scientific">Candidatus Moduliflexus flocculans</name>
    <dbReference type="NCBI Taxonomy" id="1499966"/>
    <lineage>
        <taxon>Bacteria</taxon>
        <taxon>Candidatus Moduliflexota</taxon>
        <taxon>Candidatus Moduliflexia</taxon>
        <taxon>Candidatus Moduliflexales</taxon>
        <taxon>Candidatus Moduliflexaceae</taxon>
    </lineage>
</organism>
<dbReference type="Proteomes" id="UP000030700">
    <property type="component" value="Unassembled WGS sequence"/>
</dbReference>
<dbReference type="HOGENOM" id="CLU_055429_1_0_0"/>
<evidence type="ECO:0000256" key="1">
    <source>
        <dbReference type="ARBA" id="ARBA00004127"/>
    </source>
</evidence>
<reference evidence="9" key="1">
    <citation type="journal article" date="2015" name="PeerJ">
        <title>First genomic representation of candidate bacterial phylum KSB3 points to enhanced environmental sensing as a trigger of wastewater bulking.</title>
        <authorList>
            <person name="Sekiguchi Y."/>
            <person name="Ohashi A."/>
            <person name="Parks D.H."/>
            <person name="Yamauchi T."/>
            <person name="Tyson G.W."/>
            <person name="Hugenholtz P."/>
        </authorList>
    </citation>
    <scope>NUCLEOTIDE SEQUENCE [LARGE SCALE GENOMIC DNA]</scope>
</reference>
<comment type="subcellular location">
    <subcellularLocation>
        <location evidence="1">Endomembrane system</location>
        <topology evidence="1">Multi-pass membrane protein</topology>
    </subcellularLocation>
</comment>
<feature type="transmembrane region" description="Helical" evidence="7">
    <location>
        <begin position="221"/>
        <end position="240"/>
    </location>
</feature>
<feature type="transmembrane region" description="Helical" evidence="7">
    <location>
        <begin position="260"/>
        <end position="278"/>
    </location>
</feature>
<dbReference type="STRING" id="1499966.U14_02145"/>
<evidence type="ECO:0000313" key="10">
    <source>
        <dbReference type="Proteomes" id="UP000030700"/>
    </source>
</evidence>
<dbReference type="Pfam" id="PF07690">
    <property type="entry name" value="MFS_1"/>
    <property type="match status" value="2"/>
</dbReference>
<dbReference type="GO" id="GO:0016020">
    <property type="term" value="C:membrane"/>
    <property type="evidence" value="ECO:0007669"/>
    <property type="project" value="TreeGrafter"/>
</dbReference>
<feature type="domain" description="Major facilitator superfamily (MFS) profile" evidence="8">
    <location>
        <begin position="20"/>
        <end position="399"/>
    </location>
</feature>
<evidence type="ECO:0000259" key="8">
    <source>
        <dbReference type="PROSITE" id="PS50850"/>
    </source>
</evidence>